<dbReference type="EMBL" id="ATAO01000184">
    <property type="protein sequence ID" value="EQM76970.1"/>
    <property type="molecule type" value="Genomic_DNA"/>
</dbReference>
<gene>
    <name evidence="1" type="ORF">L687_00645</name>
</gene>
<reference evidence="1 2" key="1">
    <citation type="journal article" date="2013" name="Genome Announc.">
        <title>Whole-genome sequences of five oyster-associated bacteria show potential for crude oil hydrocarbon degradation.</title>
        <authorList>
            <person name="Chauhan A."/>
            <person name="Green S."/>
            <person name="Pathak A."/>
            <person name="Thomas J."/>
            <person name="Venkatramanan R."/>
        </authorList>
    </citation>
    <scope>NUCLEOTIDE SEQUENCE [LARGE SCALE GENOMIC DNA]</scope>
    <source>
        <strain evidence="1 2">MF109</strain>
    </source>
</reference>
<dbReference type="Proteomes" id="UP000016033">
    <property type="component" value="Unassembled WGS sequence"/>
</dbReference>
<accession>T5K7N9</accession>
<organism evidence="1 2">
    <name type="scientific">Microbacterium maritypicum MF109</name>
    <dbReference type="NCBI Taxonomy" id="1333857"/>
    <lineage>
        <taxon>Bacteria</taxon>
        <taxon>Bacillati</taxon>
        <taxon>Actinomycetota</taxon>
        <taxon>Actinomycetes</taxon>
        <taxon>Micrococcales</taxon>
        <taxon>Microbacteriaceae</taxon>
        <taxon>Microbacterium</taxon>
    </lineage>
</organism>
<evidence type="ECO:0000313" key="1">
    <source>
        <dbReference type="EMBL" id="EQM76970.1"/>
    </source>
</evidence>
<dbReference type="AlphaFoldDB" id="T5K7N9"/>
<dbReference type="RefSeq" id="WP_021199801.1">
    <property type="nucleotide sequence ID" value="NZ_ATAO01000184.1"/>
</dbReference>
<proteinExistence type="predicted"/>
<evidence type="ECO:0008006" key="3">
    <source>
        <dbReference type="Google" id="ProtNLM"/>
    </source>
</evidence>
<dbReference type="PATRIC" id="fig|1333857.3.peg.1837"/>
<comment type="caution">
    <text evidence="1">The sequence shown here is derived from an EMBL/GenBank/DDBJ whole genome shotgun (WGS) entry which is preliminary data.</text>
</comment>
<name>T5K7N9_MICMQ</name>
<dbReference type="Pfam" id="PF05045">
    <property type="entry name" value="RgpF"/>
    <property type="match status" value="1"/>
</dbReference>
<sequence length="630" mass="71014">MIVNDQPSRLTSESRRAVIYVVFDRRGAVEDYVLYALEQMRADADHILAVVNGALSPEGRERLEAVTDDILVRPNEGFDIWGHKAGIDHLGDGIEKFDEVVLTNDTWFGPVRPYGPVLDRMASQDLDFWGMTDNVRMKNPATGEGRVPDHLQSFWIAVRKRMFMSGIWRDYWRDLPAMDDYYAAVLSHEVTFTQRFHDAGFVSAAAFSAENYPTDHPALFNADLLIADGCPLVKRRPFFHWPPYLDRHGVIGRWIAEDMASHGYPVEYMFSNLARNVPPKDLNVDLGLNDVLGDIDHGFDPLRAPRVVAILHIFYVDMTDEMLDRVDMLPTTYDLVITTQDERRAADIREIVDARPRDGRAVDVRVVASNDGRDQSAFLVGCKDVLLDGGYDLVVKLHSKKTPQDGFNVGRAFKEQQFTNLLASPGYAANVLALFQREPGLGIVYPPMVHIGYPTMGRAWWANKPGFEKLAAQMGIMVPLDDISPLAPYGSMFIARPEALRLLVEQPWEYSDFGGAEAYQDGGLAHVLERVPSYAAAELGFHTRTITNAEYFAVSYTTLDFNFDEMSSTVPGRTYEQITFLRGIGHVGEGKLRDFARMYMRRNHPGAGARIRAARERIVGGIRRRLPGHR</sequence>
<protein>
    <recommendedName>
        <fullName evidence="3">Rhamnan synthesis protein F</fullName>
    </recommendedName>
</protein>
<evidence type="ECO:0000313" key="2">
    <source>
        <dbReference type="Proteomes" id="UP000016033"/>
    </source>
</evidence>
<dbReference type="InterPro" id="IPR007739">
    <property type="entry name" value="RgpF"/>
</dbReference>